<dbReference type="NCBIfam" id="TIGR00029">
    <property type="entry name" value="S20"/>
    <property type="match status" value="1"/>
</dbReference>
<dbReference type="Pfam" id="PF01649">
    <property type="entry name" value="Ribosomal_S20p"/>
    <property type="match status" value="1"/>
</dbReference>
<dbReference type="STRING" id="1618480.US11_C0001G0145"/>
<evidence type="ECO:0000256" key="2">
    <source>
        <dbReference type="ARBA" id="ARBA00022884"/>
    </source>
</evidence>
<sequence>MPIIKSAKKKVRKDKKRTVQNALYTKAYKDTLKKIRKGGDNLQELLKKFYSQIDKSVKKQVIHKNKGNRLKAQVSKFVKSFKGQPKPTKRSRKSK</sequence>
<dbReference type="EMBL" id="LBRS01000001">
    <property type="protein sequence ID" value="KKQ02186.1"/>
    <property type="molecule type" value="Genomic_DNA"/>
</dbReference>
<evidence type="ECO:0000313" key="9">
    <source>
        <dbReference type="Proteomes" id="UP000034344"/>
    </source>
</evidence>
<protein>
    <recommendedName>
        <fullName evidence="5 6">Small ribosomal subunit protein bS20</fullName>
    </recommendedName>
</protein>
<evidence type="ECO:0000256" key="1">
    <source>
        <dbReference type="ARBA" id="ARBA00022730"/>
    </source>
</evidence>
<reference evidence="8 9" key="1">
    <citation type="journal article" date="2015" name="Nature">
        <title>rRNA introns, odd ribosomes, and small enigmatic genomes across a large radiation of phyla.</title>
        <authorList>
            <person name="Brown C.T."/>
            <person name="Hug L.A."/>
            <person name="Thomas B.C."/>
            <person name="Sharon I."/>
            <person name="Castelle C.J."/>
            <person name="Singh A."/>
            <person name="Wilkins M.J."/>
            <person name="Williams K.H."/>
            <person name="Banfield J.F."/>
        </authorList>
    </citation>
    <scope>NUCLEOTIDE SEQUENCE [LARGE SCALE GENOMIC DNA]</scope>
</reference>
<keyword evidence="1 6" id="KW-0699">rRNA-binding</keyword>
<keyword evidence="4 6" id="KW-0687">Ribonucleoprotein</keyword>
<evidence type="ECO:0000313" key="8">
    <source>
        <dbReference type="EMBL" id="KKQ02186.1"/>
    </source>
</evidence>
<evidence type="ECO:0000256" key="3">
    <source>
        <dbReference type="ARBA" id="ARBA00022980"/>
    </source>
</evidence>
<dbReference type="GO" id="GO:1990904">
    <property type="term" value="C:ribonucleoprotein complex"/>
    <property type="evidence" value="ECO:0007669"/>
    <property type="project" value="UniProtKB-KW"/>
</dbReference>
<dbReference type="Gene3D" id="1.20.58.110">
    <property type="entry name" value="Ribosomal protein S20"/>
    <property type="match status" value="1"/>
</dbReference>
<comment type="similarity">
    <text evidence="6">Belongs to the bacterial ribosomal protein bS20 family.</text>
</comment>
<name>A0A0G0HE49_9BACT</name>
<organism evidence="8 9">
    <name type="scientific">Candidatus Roizmanbacteria bacterium GW2011_GWA2_36_23</name>
    <dbReference type="NCBI Taxonomy" id="1618480"/>
    <lineage>
        <taxon>Bacteria</taxon>
        <taxon>Candidatus Roizmaniibacteriota</taxon>
    </lineage>
</organism>
<dbReference type="GO" id="GO:0019843">
    <property type="term" value="F:rRNA binding"/>
    <property type="evidence" value="ECO:0007669"/>
    <property type="project" value="UniProtKB-UniRule"/>
</dbReference>
<feature type="region of interest" description="Disordered" evidence="7">
    <location>
        <begin position="64"/>
        <end position="95"/>
    </location>
</feature>
<dbReference type="InterPro" id="IPR036510">
    <property type="entry name" value="Ribosomal_bS20_sf"/>
</dbReference>
<dbReference type="AlphaFoldDB" id="A0A0G0HE49"/>
<proteinExistence type="inferred from homology"/>
<dbReference type="GO" id="GO:0005840">
    <property type="term" value="C:ribosome"/>
    <property type="evidence" value="ECO:0007669"/>
    <property type="project" value="UniProtKB-KW"/>
</dbReference>
<comment type="function">
    <text evidence="6">Binds directly to 16S ribosomal RNA.</text>
</comment>
<dbReference type="GO" id="GO:0003735">
    <property type="term" value="F:structural constituent of ribosome"/>
    <property type="evidence" value="ECO:0007669"/>
    <property type="project" value="InterPro"/>
</dbReference>
<accession>A0A0G0HE49</accession>
<comment type="caution">
    <text evidence="8">The sequence shown here is derived from an EMBL/GenBank/DDBJ whole genome shotgun (WGS) entry which is preliminary data.</text>
</comment>
<dbReference type="GO" id="GO:0006412">
    <property type="term" value="P:translation"/>
    <property type="evidence" value="ECO:0007669"/>
    <property type="project" value="UniProtKB-UniRule"/>
</dbReference>
<evidence type="ECO:0000256" key="6">
    <source>
        <dbReference type="HAMAP-Rule" id="MF_00500"/>
    </source>
</evidence>
<evidence type="ECO:0000256" key="5">
    <source>
        <dbReference type="ARBA" id="ARBA00035136"/>
    </source>
</evidence>
<keyword evidence="3 6" id="KW-0689">Ribosomal protein</keyword>
<dbReference type="HAMAP" id="MF_00500">
    <property type="entry name" value="Ribosomal_bS20"/>
    <property type="match status" value="1"/>
</dbReference>
<dbReference type="InterPro" id="IPR002583">
    <property type="entry name" value="Ribosomal_bS20"/>
</dbReference>
<evidence type="ECO:0000256" key="4">
    <source>
        <dbReference type="ARBA" id="ARBA00023274"/>
    </source>
</evidence>
<evidence type="ECO:0000256" key="7">
    <source>
        <dbReference type="SAM" id="MobiDB-lite"/>
    </source>
</evidence>
<gene>
    <name evidence="6" type="primary">rpsT</name>
    <name evidence="8" type="ORF">US11_C0001G0145</name>
</gene>
<keyword evidence="2 6" id="KW-0694">RNA-binding</keyword>
<dbReference type="Proteomes" id="UP000034344">
    <property type="component" value="Unassembled WGS sequence"/>
</dbReference>
<dbReference type="SUPFAM" id="SSF46992">
    <property type="entry name" value="Ribosomal protein S20"/>
    <property type="match status" value="1"/>
</dbReference>